<sequence length="171" mass="19377">MYFAPDGTFVRTDMWREGKYLDLWSVPHLLSGVALGLAAFFVGFNPVPTFIIALLLLVGYEMFEAIAKIEETPINRTLDVVVGMASFTLAYYLAPLFPPLQVGIALVMVTAVDCVLSWFGWRASRKAAVLERTLREQLRLKRELITEKLADRRLRRKKAKEMPRGREAASL</sequence>
<proteinExistence type="predicted"/>
<dbReference type="AlphaFoldDB" id="A0A2H0U7B0"/>
<accession>A0A2H0U7B0</accession>
<evidence type="ECO:0000256" key="1">
    <source>
        <dbReference type="SAM" id="Phobius"/>
    </source>
</evidence>
<organism evidence="2 3">
    <name type="scientific">Candidatus Kaiserbacteria bacterium CG10_big_fil_rev_8_21_14_0_10_59_10</name>
    <dbReference type="NCBI Taxonomy" id="1974612"/>
    <lineage>
        <taxon>Bacteria</taxon>
        <taxon>Candidatus Kaiseribacteriota</taxon>
    </lineage>
</organism>
<keyword evidence="1" id="KW-1133">Transmembrane helix</keyword>
<feature type="transmembrane region" description="Helical" evidence="1">
    <location>
        <begin position="78"/>
        <end position="94"/>
    </location>
</feature>
<reference evidence="3" key="1">
    <citation type="submission" date="2017-09" db="EMBL/GenBank/DDBJ databases">
        <title>Depth-based differentiation of microbial function through sediment-hosted aquifers and enrichment of novel symbionts in the deep terrestrial subsurface.</title>
        <authorList>
            <person name="Probst A.J."/>
            <person name="Ladd B."/>
            <person name="Jarett J.K."/>
            <person name="Geller-Mcgrath D.E."/>
            <person name="Sieber C.M.K."/>
            <person name="Emerson J.B."/>
            <person name="Anantharaman K."/>
            <person name="Thomas B.C."/>
            <person name="Malmstrom R."/>
            <person name="Stieglmeier M."/>
            <person name="Klingl A."/>
            <person name="Woyke T."/>
            <person name="Ryan C.M."/>
            <person name="Banfield J.F."/>
        </authorList>
    </citation>
    <scope>NUCLEOTIDE SEQUENCE [LARGE SCALE GENOMIC DNA]</scope>
</reference>
<evidence type="ECO:0000313" key="2">
    <source>
        <dbReference type="EMBL" id="PIR82298.1"/>
    </source>
</evidence>
<dbReference type="EMBL" id="PFBM01000019">
    <property type="protein sequence ID" value="PIR82298.1"/>
    <property type="molecule type" value="Genomic_DNA"/>
</dbReference>
<comment type="caution">
    <text evidence="2">The sequence shown here is derived from an EMBL/GenBank/DDBJ whole genome shotgun (WGS) entry which is preliminary data.</text>
</comment>
<gene>
    <name evidence="2" type="ORF">COU20_03130</name>
</gene>
<keyword evidence="1" id="KW-0472">Membrane</keyword>
<feature type="transmembrane region" description="Helical" evidence="1">
    <location>
        <begin position="100"/>
        <end position="121"/>
    </location>
</feature>
<name>A0A2H0U7B0_9BACT</name>
<dbReference type="Proteomes" id="UP000231379">
    <property type="component" value="Unassembled WGS sequence"/>
</dbReference>
<feature type="transmembrane region" description="Helical" evidence="1">
    <location>
        <begin position="47"/>
        <end position="66"/>
    </location>
</feature>
<protein>
    <submittedName>
        <fullName evidence="2">Uncharacterized protein</fullName>
    </submittedName>
</protein>
<keyword evidence="1" id="KW-0812">Transmembrane</keyword>
<evidence type="ECO:0000313" key="3">
    <source>
        <dbReference type="Proteomes" id="UP000231379"/>
    </source>
</evidence>